<comment type="caution">
    <text evidence="1">The sequence shown here is derived from an EMBL/GenBank/DDBJ whole genome shotgun (WGS) entry which is preliminary data.</text>
</comment>
<name>A0A2P5EZM3_TREOI</name>
<reference evidence="2" key="1">
    <citation type="submission" date="2016-06" db="EMBL/GenBank/DDBJ databases">
        <title>Parallel loss of symbiosis genes in relatives of nitrogen-fixing non-legume Parasponia.</title>
        <authorList>
            <person name="Van Velzen R."/>
            <person name="Holmer R."/>
            <person name="Bu F."/>
            <person name="Rutten L."/>
            <person name="Van Zeijl A."/>
            <person name="Liu W."/>
            <person name="Santuari L."/>
            <person name="Cao Q."/>
            <person name="Sharma T."/>
            <person name="Shen D."/>
            <person name="Roswanjaya Y."/>
            <person name="Wardhani T."/>
            <person name="Kalhor M.S."/>
            <person name="Jansen J."/>
            <person name="Van den Hoogen J."/>
            <person name="Gungor B."/>
            <person name="Hartog M."/>
            <person name="Hontelez J."/>
            <person name="Verver J."/>
            <person name="Yang W.-C."/>
            <person name="Schijlen E."/>
            <person name="Repin R."/>
            <person name="Schilthuizen M."/>
            <person name="Schranz E."/>
            <person name="Heidstra R."/>
            <person name="Miyata K."/>
            <person name="Fedorova E."/>
            <person name="Kohlen W."/>
            <person name="Bisseling T."/>
            <person name="Smit S."/>
            <person name="Geurts R."/>
        </authorList>
    </citation>
    <scope>NUCLEOTIDE SEQUENCE [LARGE SCALE GENOMIC DNA]</scope>
    <source>
        <strain evidence="2">cv. RG33-2</strain>
    </source>
</reference>
<sequence>MYRHSKAYLQYPYSRGVWRLVCGHLNHELASYSPCMVTRVREVPIYYLVSFEALTLGHL</sequence>
<dbReference type="InParanoid" id="A0A2P5EZM3"/>
<dbReference type="Proteomes" id="UP000237000">
    <property type="component" value="Unassembled WGS sequence"/>
</dbReference>
<accession>A0A2P5EZM3</accession>
<gene>
    <name evidence="1" type="ORF">TorRG33x02_131890</name>
</gene>
<dbReference type="AlphaFoldDB" id="A0A2P5EZM3"/>
<keyword evidence="2" id="KW-1185">Reference proteome</keyword>
<dbReference type="OrthoDB" id="10396583at2759"/>
<evidence type="ECO:0000313" key="2">
    <source>
        <dbReference type="Proteomes" id="UP000237000"/>
    </source>
</evidence>
<protein>
    <submittedName>
        <fullName evidence="1">Uncharacterized protein</fullName>
    </submittedName>
</protein>
<organism evidence="1 2">
    <name type="scientific">Trema orientale</name>
    <name type="common">Charcoal tree</name>
    <name type="synonym">Celtis orientalis</name>
    <dbReference type="NCBI Taxonomy" id="63057"/>
    <lineage>
        <taxon>Eukaryota</taxon>
        <taxon>Viridiplantae</taxon>
        <taxon>Streptophyta</taxon>
        <taxon>Embryophyta</taxon>
        <taxon>Tracheophyta</taxon>
        <taxon>Spermatophyta</taxon>
        <taxon>Magnoliopsida</taxon>
        <taxon>eudicotyledons</taxon>
        <taxon>Gunneridae</taxon>
        <taxon>Pentapetalae</taxon>
        <taxon>rosids</taxon>
        <taxon>fabids</taxon>
        <taxon>Rosales</taxon>
        <taxon>Cannabaceae</taxon>
        <taxon>Trema</taxon>
    </lineage>
</organism>
<proteinExistence type="predicted"/>
<evidence type="ECO:0000313" key="1">
    <source>
        <dbReference type="EMBL" id="PON90971.1"/>
    </source>
</evidence>
<dbReference type="EMBL" id="JXTC01000078">
    <property type="protein sequence ID" value="PON90971.1"/>
    <property type="molecule type" value="Genomic_DNA"/>
</dbReference>